<keyword evidence="5" id="KW-1185">Reference proteome</keyword>
<reference evidence="4 5" key="1">
    <citation type="submission" date="2013-08" db="EMBL/GenBank/DDBJ databases">
        <title>The genome sequence of Knoellia subterranea.</title>
        <authorList>
            <person name="Zhu W."/>
            <person name="Wang G."/>
        </authorList>
    </citation>
    <scope>NUCLEOTIDE SEQUENCE [LARGE SCALE GENOMIC DNA]</scope>
    <source>
        <strain evidence="4 5">KCTC 19937</strain>
    </source>
</reference>
<dbReference type="InterPro" id="IPR051257">
    <property type="entry name" value="Diverse_CBS-Domain"/>
</dbReference>
<dbReference type="InterPro" id="IPR046342">
    <property type="entry name" value="CBS_dom_sf"/>
</dbReference>
<gene>
    <name evidence="4" type="ORF">N803_07475</name>
</gene>
<dbReference type="eggNOG" id="COG0517">
    <property type="taxonomic scope" value="Bacteria"/>
</dbReference>
<proteinExistence type="predicted"/>
<feature type="domain" description="CBS" evidence="3">
    <location>
        <begin position="1"/>
        <end position="59"/>
    </location>
</feature>
<evidence type="ECO:0000259" key="3">
    <source>
        <dbReference type="PROSITE" id="PS51371"/>
    </source>
</evidence>
<dbReference type="Pfam" id="PF00571">
    <property type="entry name" value="CBS"/>
    <property type="match status" value="2"/>
</dbReference>
<dbReference type="PANTHER" id="PTHR43080:SF2">
    <property type="entry name" value="CBS DOMAIN-CONTAINING PROTEIN"/>
    <property type="match status" value="1"/>
</dbReference>
<accession>A0A0A0JRB5</accession>
<comment type="caution">
    <text evidence="4">The sequence shown here is derived from an EMBL/GenBank/DDBJ whole genome shotgun (WGS) entry which is preliminary data.</text>
</comment>
<sequence>MTSPARSLHQSATVDDAIELLGGLRISAVPVVDDHGRVIGIVSEADLLRDHLPRDPRAHLRPDAPSTRPRLLLAEVMSSAPTTVTPVADCSDVAQTFAGTSFKSLPVVDDQGLLLGVVSRSDLVRVLSAPNPVLADAIATALAIAGLPPRPTMVQSGHVTLTGSDDGLDDAVRAVVATVPGVRSVDLV</sequence>
<dbReference type="InterPro" id="IPR000644">
    <property type="entry name" value="CBS_dom"/>
</dbReference>
<evidence type="ECO:0000256" key="1">
    <source>
        <dbReference type="ARBA" id="ARBA00023122"/>
    </source>
</evidence>
<dbReference type="SUPFAM" id="SSF54631">
    <property type="entry name" value="CBS-domain pair"/>
    <property type="match status" value="1"/>
</dbReference>
<dbReference type="EMBL" id="AVPK01000002">
    <property type="protein sequence ID" value="KGN38572.1"/>
    <property type="molecule type" value="Genomic_DNA"/>
</dbReference>
<dbReference type="STRING" id="1385521.N803_07475"/>
<feature type="domain" description="CBS" evidence="3">
    <location>
        <begin position="77"/>
        <end position="133"/>
    </location>
</feature>
<dbReference type="Proteomes" id="UP000030011">
    <property type="component" value="Unassembled WGS sequence"/>
</dbReference>
<organism evidence="4 5">
    <name type="scientific">Knoellia subterranea KCTC 19937</name>
    <dbReference type="NCBI Taxonomy" id="1385521"/>
    <lineage>
        <taxon>Bacteria</taxon>
        <taxon>Bacillati</taxon>
        <taxon>Actinomycetota</taxon>
        <taxon>Actinomycetes</taxon>
        <taxon>Micrococcales</taxon>
        <taxon>Intrasporangiaceae</taxon>
        <taxon>Knoellia</taxon>
    </lineage>
</organism>
<protein>
    <recommendedName>
        <fullName evidence="3">CBS domain-containing protein</fullName>
    </recommendedName>
</protein>
<evidence type="ECO:0000313" key="5">
    <source>
        <dbReference type="Proteomes" id="UP000030011"/>
    </source>
</evidence>
<keyword evidence="1 2" id="KW-0129">CBS domain</keyword>
<dbReference type="PROSITE" id="PS51371">
    <property type="entry name" value="CBS"/>
    <property type="match status" value="2"/>
</dbReference>
<dbReference type="Gene3D" id="3.10.580.10">
    <property type="entry name" value="CBS-domain"/>
    <property type="match status" value="1"/>
</dbReference>
<evidence type="ECO:0000313" key="4">
    <source>
        <dbReference type="EMBL" id="KGN38572.1"/>
    </source>
</evidence>
<evidence type="ECO:0000256" key="2">
    <source>
        <dbReference type="PROSITE-ProRule" id="PRU00703"/>
    </source>
</evidence>
<dbReference type="PANTHER" id="PTHR43080">
    <property type="entry name" value="CBS DOMAIN-CONTAINING PROTEIN CBSX3, MITOCHONDRIAL"/>
    <property type="match status" value="1"/>
</dbReference>
<dbReference type="AlphaFoldDB" id="A0A0A0JRB5"/>
<name>A0A0A0JRB5_9MICO</name>
<dbReference type="SMART" id="SM00116">
    <property type="entry name" value="CBS"/>
    <property type="match status" value="2"/>
</dbReference>